<dbReference type="AlphaFoldDB" id="A0A923RT49"/>
<dbReference type="RefSeq" id="WP_186867062.1">
    <property type="nucleotide sequence ID" value="NZ_JACOPH010000006.1"/>
</dbReference>
<organism evidence="4 5">
    <name type="scientific">Roseburia zhanii</name>
    <dbReference type="NCBI Taxonomy" id="2763064"/>
    <lineage>
        <taxon>Bacteria</taxon>
        <taxon>Bacillati</taxon>
        <taxon>Bacillota</taxon>
        <taxon>Clostridia</taxon>
        <taxon>Lachnospirales</taxon>
        <taxon>Lachnospiraceae</taxon>
        <taxon>Roseburia</taxon>
    </lineage>
</organism>
<feature type="region of interest" description="Disordered" evidence="2">
    <location>
        <begin position="122"/>
        <end position="153"/>
    </location>
</feature>
<keyword evidence="5" id="KW-1185">Reference proteome</keyword>
<name>A0A923RT49_9FIRM</name>
<evidence type="ECO:0000313" key="4">
    <source>
        <dbReference type="EMBL" id="MBC5714351.1"/>
    </source>
</evidence>
<evidence type="ECO:0000256" key="2">
    <source>
        <dbReference type="SAM" id="MobiDB-lite"/>
    </source>
</evidence>
<dbReference type="EMBL" id="JACOPH010000006">
    <property type="protein sequence ID" value="MBC5714351.1"/>
    <property type="molecule type" value="Genomic_DNA"/>
</dbReference>
<dbReference type="Pfam" id="PF13240">
    <property type="entry name" value="Zn_Ribbon_1"/>
    <property type="match status" value="1"/>
</dbReference>
<feature type="coiled-coil region" evidence="1">
    <location>
        <begin position="64"/>
        <end position="91"/>
    </location>
</feature>
<keyword evidence="1" id="KW-0175">Coiled coil</keyword>
<dbReference type="Proteomes" id="UP000606720">
    <property type="component" value="Unassembled WGS sequence"/>
</dbReference>
<evidence type="ECO:0000313" key="5">
    <source>
        <dbReference type="Proteomes" id="UP000606720"/>
    </source>
</evidence>
<reference evidence="4" key="1">
    <citation type="submission" date="2020-08" db="EMBL/GenBank/DDBJ databases">
        <title>Genome public.</title>
        <authorList>
            <person name="Liu C."/>
            <person name="Sun Q."/>
        </authorList>
    </citation>
    <scope>NUCLEOTIDE SEQUENCE</scope>
    <source>
        <strain evidence="4">BX1005</strain>
    </source>
</reference>
<feature type="domain" description="Zinc-ribbon" evidence="3">
    <location>
        <begin position="93"/>
        <end position="115"/>
    </location>
</feature>
<dbReference type="InterPro" id="IPR026870">
    <property type="entry name" value="Zinc_ribbon_dom"/>
</dbReference>
<sequence>MEFFDKLGDTLLNAGKDVTQKAKDVSGIAKLKLDIRSKEDFIKSQYTELGKIYYEKNKGADVPEKEQFERIEEALEEIEKMQLQILELKKARKCPECGAEASDKAEYCSACGAKLSVVVEESPYEDESGNVPCKDESEAEGVEMAVEKGDTEE</sequence>
<proteinExistence type="predicted"/>
<accession>A0A923RT49</accession>
<evidence type="ECO:0000256" key="1">
    <source>
        <dbReference type="SAM" id="Coils"/>
    </source>
</evidence>
<gene>
    <name evidence="4" type="ORF">H8S17_09020</name>
</gene>
<comment type="caution">
    <text evidence="4">The sequence shown here is derived from an EMBL/GenBank/DDBJ whole genome shotgun (WGS) entry which is preliminary data.</text>
</comment>
<evidence type="ECO:0000259" key="3">
    <source>
        <dbReference type="Pfam" id="PF13240"/>
    </source>
</evidence>
<protein>
    <submittedName>
        <fullName evidence="4">Zinc ribbon domain-containing protein</fullName>
    </submittedName>
</protein>